<dbReference type="AlphaFoldDB" id="A0A9Q0M4E4"/>
<keyword evidence="8 12" id="KW-0406">Ion transport</keyword>
<evidence type="ECO:0000256" key="5">
    <source>
        <dbReference type="ARBA" id="ARBA00022692"/>
    </source>
</evidence>
<dbReference type="InterPro" id="IPR001873">
    <property type="entry name" value="ENaC"/>
</dbReference>
<gene>
    <name evidence="14" type="ORF">RDWZM_004516</name>
</gene>
<keyword evidence="3 12" id="KW-0813">Transport</keyword>
<evidence type="ECO:0000256" key="11">
    <source>
        <dbReference type="ARBA" id="ARBA00023303"/>
    </source>
</evidence>
<evidence type="ECO:0000256" key="1">
    <source>
        <dbReference type="ARBA" id="ARBA00004141"/>
    </source>
</evidence>
<keyword evidence="7" id="KW-0915">Sodium</keyword>
<feature type="transmembrane region" description="Helical" evidence="13">
    <location>
        <begin position="12"/>
        <end position="30"/>
    </location>
</feature>
<comment type="similarity">
    <text evidence="2 12">Belongs to the amiloride-sensitive sodium channel (TC 1.A.6) family.</text>
</comment>
<keyword evidence="5 12" id="KW-0812">Transmembrane</keyword>
<evidence type="ECO:0000256" key="3">
    <source>
        <dbReference type="ARBA" id="ARBA00022448"/>
    </source>
</evidence>
<dbReference type="EMBL" id="JAPWDV010000002">
    <property type="protein sequence ID" value="KAJ6218704.1"/>
    <property type="molecule type" value="Genomic_DNA"/>
</dbReference>
<keyword evidence="4 12" id="KW-0894">Sodium channel</keyword>
<evidence type="ECO:0000313" key="14">
    <source>
        <dbReference type="EMBL" id="KAJ6218704.1"/>
    </source>
</evidence>
<dbReference type="GO" id="GO:0016020">
    <property type="term" value="C:membrane"/>
    <property type="evidence" value="ECO:0007669"/>
    <property type="project" value="UniProtKB-SubCell"/>
</dbReference>
<dbReference type="GO" id="GO:0005272">
    <property type="term" value="F:sodium channel activity"/>
    <property type="evidence" value="ECO:0007669"/>
    <property type="project" value="UniProtKB-KW"/>
</dbReference>
<name>A0A9Q0M4E4_BLOTA</name>
<keyword evidence="15" id="KW-1185">Reference proteome</keyword>
<organism evidence="14 15">
    <name type="scientific">Blomia tropicalis</name>
    <name type="common">Mite</name>
    <dbReference type="NCBI Taxonomy" id="40697"/>
    <lineage>
        <taxon>Eukaryota</taxon>
        <taxon>Metazoa</taxon>
        <taxon>Ecdysozoa</taxon>
        <taxon>Arthropoda</taxon>
        <taxon>Chelicerata</taxon>
        <taxon>Arachnida</taxon>
        <taxon>Acari</taxon>
        <taxon>Acariformes</taxon>
        <taxon>Sarcoptiformes</taxon>
        <taxon>Astigmata</taxon>
        <taxon>Glycyphagoidea</taxon>
        <taxon>Echimyopodidae</taxon>
        <taxon>Blomia</taxon>
    </lineage>
</organism>
<evidence type="ECO:0000256" key="7">
    <source>
        <dbReference type="ARBA" id="ARBA00023053"/>
    </source>
</evidence>
<accession>A0A9Q0M4E4</accession>
<comment type="caution">
    <text evidence="14">The sequence shown here is derived from an EMBL/GenBank/DDBJ whole genome shotgun (WGS) entry which is preliminary data.</text>
</comment>
<dbReference type="PROSITE" id="PS51257">
    <property type="entry name" value="PROKAR_LIPOPROTEIN"/>
    <property type="match status" value="1"/>
</dbReference>
<dbReference type="Pfam" id="PF00858">
    <property type="entry name" value="ASC"/>
    <property type="match status" value="1"/>
</dbReference>
<evidence type="ECO:0000256" key="9">
    <source>
        <dbReference type="ARBA" id="ARBA00023136"/>
    </source>
</evidence>
<evidence type="ECO:0000256" key="4">
    <source>
        <dbReference type="ARBA" id="ARBA00022461"/>
    </source>
</evidence>
<dbReference type="OrthoDB" id="6412745at2759"/>
<proteinExistence type="inferred from homology"/>
<dbReference type="OMA" id="IVSCKAN"/>
<dbReference type="Proteomes" id="UP001142055">
    <property type="component" value="Chromosome 2"/>
</dbReference>
<evidence type="ECO:0000256" key="12">
    <source>
        <dbReference type="RuleBase" id="RU000679"/>
    </source>
</evidence>
<evidence type="ECO:0000256" key="10">
    <source>
        <dbReference type="ARBA" id="ARBA00023201"/>
    </source>
</evidence>
<keyword evidence="11 12" id="KW-0407">Ion channel</keyword>
<comment type="subcellular location">
    <subcellularLocation>
        <location evidence="1">Membrane</location>
        <topology evidence="1">Multi-pass membrane protein</topology>
    </subcellularLocation>
</comment>
<feature type="transmembrane region" description="Helical" evidence="13">
    <location>
        <begin position="379"/>
        <end position="400"/>
    </location>
</feature>
<evidence type="ECO:0000256" key="2">
    <source>
        <dbReference type="ARBA" id="ARBA00007193"/>
    </source>
</evidence>
<keyword evidence="10 12" id="KW-0739">Sodium transport</keyword>
<evidence type="ECO:0000256" key="13">
    <source>
        <dbReference type="SAM" id="Phobius"/>
    </source>
</evidence>
<sequence>MSETRCIEIEVFIIRMIIGLISFIGCVWHVSDVSGIYFSYETDVNVYFERETMVQIPGVTLCMNSSLLVREDYIVKRFPEIYNLTSFKDSKYYVLGQYLHQLTLYEQLFKATYRYSDVFNSCLTMKPLAYENDPNELNDYIRCERISPIREYITYSKKCFFISSQLLFEPTDRYLVDHDITLRDNGFPLYQIKLNNQFLDQTVMFIQSRSTPFLGFIGGQSNGIHLNNSKYDSFTFSYVKTSTQLLEPPYRTMCRDYNEIGYKTLSHCIVSCKANYFIAEFNGWHADIPANGEYRLQVQYAPIRLKENKTLDKLMADRCGLACSKMEDCYREYYELNTIGQFERTDEQQMLGIYIYLPNGMNTKYFHSPRLHLIEYICYFASVFSLWFGFSIIAISKALIKAYRYYSCRRVKSVNEVAMISQ</sequence>
<keyword evidence="6 13" id="KW-1133">Transmembrane helix</keyword>
<keyword evidence="9 13" id="KW-0472">Membrane</keyword>
<evidence type="ECO:0000313" key="15">
    <source>
        <dbReference type="Proteomes" id="UP001142055"/>
    </source>
</evidence>
<evidence type="ECO:0000256" key="8">
    <source>
        <dbReference type="ARBA" id="ARBA00023065"/>
    </source>
</evidence>
<protein>
    <submittedName>
        <fullName evidence="14">Uncharacterized protein</fullName>
    </submittedName>
</protein>
<reference evidence="14" key="1">
    <citation type="submission" date="2022-12" db="EMBL/GenBank/DDBJ databases">
        <title>Genome assemblies of Blomia tropicalis.</title>
        <authorList>
            <person name="Cui Y."/>
        </authorList>
    </citation>
    <scope>NUCLEOTIDE SEQUENCE</scope>
    <source>
        <tissue evidence="14">Adult mites</tissue>
    </source>
</reference>
<evidence type="ECO:0000256" key="6">
    <source>
        <dbReference type="ARBA" id="ARBA00022989"/>
    </source>
</evidence>